<dbReference type="Proteomes" id="UP001597351">
    <property type="component" value="Unassembled WGS sequence"/>
</dbReference>
<proteinExistence type="predicted"/>
<keyword evidence="2" id="KW-1185">Reference proteome</keyword>
<comment type="caution">
    <text evidence="1">The sequence shown here is derived from an EMBL/GenBank/DDBJ whole genome shotgun (WGS) entry which is preliminary data.</text>
</comment>
<evidence type="ECO:0000313" key="2">
    <source>
        <dbReference type="Proteomes" id="UP001597351"/>
    </source>
</evidence>
<evidence type="ECO:0000313" key="1">
    <source>
        <dbReference type="EMBL" id="MFD1946393.1"/>
    </source>
</evidence>
<organism evidence="1 2">
    <name type="scientific">Nocardioides aestuarii</name>
    <dbReference type="NCBI Taxonomy" id="252231"/>
    <lineage>
        <taxon>Bacteria</taxon>
        <taxon>Bacillati</taxon>
        <taxon>Actinomycetota</taxon>
        <taxon>Actinomycetes</taxon>
        <taxon>Propionibacteriales</taxon>
        <taxon>Nocardioidaceae</taxon>
        <taxon>Nocardioides</taxon>
    </lineage>
</organism>
<reference evidence="2" key="1">
    <citation type="journal article" date="2019" name="Int. J. Syst. Evol. Microbiol.">
        <title>The Global Catalogue of Microorganisms (GCM) 10K type strain sequencing project: providing services to taxonomists for standard genome sequencing and annotation.</title>
        <authorList>
            <consortium name="The Broad Institute Genomics Platform"/>
            <consortium name="The Broad Institute Genome Sequencing Center for Infectious Disease"/>
            <person name="Wu L."/>
            <person name="Ma J."/>
        </authorList>
    </citation>
    <scope>NUCLEOTIDE SEQUENCE [LARGE SCALE GENOMIC DNA]</scope>
    <source>
        <strain evidence="2">CGMCC 1.12477</strain>
    </source>
</reference>
<sequence length="187" mass="20400">MRLRFVLPPGWVGFPLHDAPACEREVQRAVRALPLDDGQGARMRRELRDDLLAQCDRARDSGATYLAIAGPRSAPLSGSLVVTPTRHRVAEDSPAWDEVVGVDADRFTLPVGRVARTVRTRQPAVGERSDDLASLAVDYWVIVDGDRLVHVACSTPLVEHDEAMTQLFDAVMGSAVVAEQDPADEHA</sequence>
<name>A0ABW4TJ32_9ACTN</name>
<dbReference type="EMBL" id="JBHUGD010000003">
    <property type="protein sequence ID" value="MFD1946393.1"/>
    <property type="molecule type" value="Genomic_DNA"/>
</dbReference>
<accession>A0ABW4TJ32</accession>
<dbReference type="RefSeq" id="WP_343916499.1">
    <property type="nucleotide sequence ID" value="NZ_BAAAJT010000002.1"/>
</dbReference>
<gene>
    <name evidence="1" type="ORF">ACFSDE_06280</name>
</gene>
<protein>
    <submittedName>
        <fullName evidence="1">Uncharacterized protein</fullName>
    </submittedName>
</protein>